<evidence type="ECO:0000256" key="1">
    <source>
        <dbReference type="SAM" id="MobiDB-lite"/>
    </source>
</evidence>
<comment type="caution">
    <text evidence="2">The sequence shown here is derived from an EMBL/GenBank/DDBJ whole genome shotgun (WGS) entry which is preliminary data.</text>
</comment>
<proteinExistence type="predicted"/>
<dbReference type="EMBL" id="AGNL01008858">
    <property type="protein sequence ID" value="EJK70220.1"/>
    <property type="molecule type" value="Genomic_DNA"/>
</dbReference>
<evidence type="ECO:0000313" key="2">
    <source>
        <dbReference type="EMBL" id="EJK70220.1"/>
    </source>
</evidence>
<accession>K0SXY3</accession>
<gene>
    <name evidence="2" type="ORF">THAOC_08436</name>
</gene>
<protein>
    <submittedName>
        <fullName evidence="2">Uncharacterized protein</fullName>
    </submittedName>
</protein>
<reference evidence="2 3" key="1">
    <citation type="journal article" date="2012" name="Genome Biol.">
        <title>Genome and low-iron response of an oceanic diatom adapted to chronic iron limitation.</title>
        <authorList>
            <person name="Lommer M."/>
            <person name="Specht M."/>
            <person name="Roy A.S."/>
            <person name="Kraemer L."/>
            <person name="Andreson R."/>
            <person name="Gutowska M.A."/>
            <person name="Wolf J."/>
            <person name="Bergner S.V."/>
            <person name="Schilhabel M.B."/>
            <person name="Klostermeier U.C."/>
            <person name="Beiko R.G."/>
            <person name="Rosenstiel P."/>
            <person name="Hippler M."/>
            <person name="Laroche J."/>
        </authorList>
    </citation>
    <scope>NUCLEOTIDE SEQUENCE [LARGE SCALE GENOMIC DNA]</scope>
    <source>
        <strain evidence="2 3">CCMP1005</strain>
    </source>
</reference>
<dbReference type="AlphaFoldDB" id="K0SXY3"/>
<feature type="region of interest" description="Disordered" evidence="1">
    <location>
        <begin position="57"/>
        <end position="166"/>
    </location>
</feature>
<feature type="compositionally biased region" description="Basic residues" evidence="1">
    <location>
        <begin position="103"/>
        <end position="113"/>
    </location>
</feature>
<name>K0SXY3_THAOC</name>
<keyword evidence="3" id="KW-1185">Reference proteome</keyword>
<feature type="compositionally biased region" description="Polar residues" evidence="1">
    <location>
        <begin position="67"/>
        <end position="86"/>
    </location>
</feature>
<organism evidence="2 3">
    <name type="scientific">Thalassiosira oceanica</name>
    <name type="common">Marine diatom</name>
    <dbReference type="NCBI Taxonomy" id="159749"/>
    <lineage>
        <taxon>Eukaryota</taxon>
        <taxon>Sar</taxon>
        <taxon>Stramenopiles</taxon>
        <taxon>Ochrophyta</taxon>
        <taxon>Bacillariophyta</taxon>
        <taxon>Coscinodiscophyceae</taxon>
        <taxon>Thalassiosirophycidae</taxon>
        <taxon>Thalassiosirales</taxon>
        <taxon>Thalassiosiraceae</taxon>
        <taxon>Thalassiosira</taxon>
    </lineage>
</organism>
<dbReference type="Proteomes" id="UP000266841">
    <property type="component" value="Unassembled WGS sequence"/>
</dbReference>
<evidence type="ECO:0000313" key="3">
    <source>
        <dbReference type="Proteomes" id="UP000266841"/>
    </source>
</evidence>
<sequence length="320" mass="35866">MHYIFPKPLRLTSSKLLAYATTAATTVRMMASAASPRVAGQPRASAVSSMAGWPAGRLAEWPHNRPDMSQSNASSSNDDLSTITTKYSDDISRTKDNMEKGKRNGRKNKKKGGASKAEKEREKKMKKREAMKMHYSRKSDEEKKEVSRKNNNQARLRRAGENPDQQSLVQAEVNSKRRRIYAANVDAKLWNDKFPYDKIADNQRDRNETEKVVVFGMETSLHLRIPERVKTMTQHLPYVRDGLGHCDEGGHFVETTGASLVRVAKAVDRAIFHGDVRNRCLVSLDAGSGNGYPSMVFSQLFDKGVPPSVRSCARVLLPTR</sequence>
<feature type="compositionally biased region" description="Basic and acidic residues" evidence="1">
    <location>
        <begin position="87"/>
        <end position="102"/>
    </location>
</feature>
<feature type="compositionally biased region" description="Basic and acidic residues" evidence="1">
    <location>
        <begin position="116"/>
        <end position="148"/>
    </location>
</feature>